<reference evidence="10 11" key="1">
    <citation type="submission" date="2018-09" db="EMBL/GenBank/DDBJ databases">
        <title>Comparative genomics of Leucobacter spp.</title>
        <authorList>
            <person name="Reis A.C."/>
            <person name="Kolvenbach B.A."/>
            <person name="Corvini P.F.X."/>
            <person name="Nunes O.C."/>
        </authorList>
    </citation>
    <scope>NUCLEOTIDE SEQUENCE [LARGE SCALE GENOMIC DNA]</scope>
    <source>
        <strain evidence="10 11">L-1</strain>
    </source>
</reference>
<dbReference type="CDD" id="cd00063">
    <property type="entry name" value="FN3"/>
    <property type="match status" value="1"/>
</dbReference>
<feature type="region of interest" description="Disordered" evidence="6">
    <location>
        <begin position="842"/>
        <end position="873"/>
    </location>
</feature>
<evidence type="ECO:0000313" key="11">
    <source>
        <dbReference type="Proteomes" id="UP001646141"/>
    </source>
</evidence>
<proteinExistence type="predicted"/>
<keyword evidence="11" id="KW-1185">Reference proteome</keyword>
<dbReference type="Gene3D" id="3.40.50.200">
    <property type="entry name" value="Peptidase S8/S53 domain"/>
    <property type="match status" value="2"/>
</dbReference>
<dbReference type="InterPro" id="IPR036116">
    <property type="entry name" value="FN3_sf"/>
</dbReference>
<dbReference type="InterPro" id="IPR000209">
    <property type="entry name" value="Peptidase_S8/S53_dom"/>
</dbReference>
<protein>
    <recommendedName>
        <fullName evidence="9">Fibronectin type-III domain-containing protein</fullName>
    </recommendedName>
</protein>
<evidence type="ECO:0000256" key="7">
    <source>
        <dbReference type="SAM" id="Phobius"/>
    </source>
</evidence>
<dbReference type="InterPro" id="IPR023828">
    <property type="entry name" value="Peptidase_S8_Ser-AS"/>
</dbReference>
<dbReference type="InterPro" id="IPR003961">
    <property type="entry name" value="FN3_dom"/>
</dbReference>
<evidence type="ECO:0000256" key="1">
    <source>
        <dbReference type="ARBA" id="ARBA00022670"/>
    </source>
</evidence>
<dbReference type="Pfam" id="PF00041">
    <property type="entry name" value="fn3"/>
    <property type="match status" value="1"/>
</dbReference>
<keyword evidence="3" id="KW-0720">Serine protease</keyword>
<feature type="domain" description="Fibronectin type-III" evidence="9">
    <location>
        <begin position="680"/>
        <end position="772"/>
    </location>
</feature>
<dbReference type="InterPro" id="IPR036852">
    <property type="entry name" value="Peptidase_S8/S53_dom_sf"/>
</dbReference>
<dbReference type="SUPFAM" id="SSF49265">
    <property type="entry name" value="Fibronectin type III"/>
    <property type="match status" value="1"/>
</dbReference>
<evidence type="ECO:0000256" key="5">
    <source>
        <dbReference type="ARBA" id="ARBA00023326"/>
    </source>
</evidence>
<dbReference type="Pfam" id="PF00082">
    <property type="entry name" value="Peptidase_S8"/>
    <property type="match status" value="1"/>
</dbReference>
<feature type="compositionally biased region" description="Low complexity" evidence="6">
    <location>
        <begin position="846"/>
        <end position="855"/>
    </location>
</feature>
<accession>A0ABS1SLC9</accession>
<dbReference type="PROSITE" id="PS50853">
    <property type="entry name" value="FN3"/>
    <property type="match status" value="1"/>
</dbReference>
<dbReference type="PROSITE" id="PS00138">
    <property type="entry name" value="SUBTILASE_SER"/>
    <property type="match status" value="1"/>
</dbReference>
<evidence type="ECO:0000256" key="2">
    <source>
        <dbReference type="ARBA" id="ARBA00022801"/>
    </source>
</evidence>
<keyword evidence="8" id="KW-0732">Signal</keyword>
<feature type="compositionally biased region" description="Basic and acidic residues" evidence="6">
    <location>
        <begin position="860"/>
        <end position="873"/>
    </location>
</feature>
<keyword evidence="1" id="KW-0645">Protease</keyword>
<keyword evidence="7" id="KW-0472">Membrane</keyword>
<dbReference type="SUPFAM" id="SSF52743">
    <property type="entry name" value="Subtilisin-like"/>
    <property type="match status" value="1"/>
</dbReference>
<dbReference type="Gene3D" id="2.60.40.10">
    <property type="entry name" value="Immunoglobulins"/>
    <property type="match status" value="1"/>
</dbReference>
<dbReference type="SMART" id="SM00060">
    <property type="entry name" value="FN3"/>
    <property type="match status" value="1"/>
</dbReference>
<keyword evidence="5" id="KW-0119">Carbohydrate metabolism</keyword>
<feature type="signal peptide" evidence="8">
    <location>
        <begin position="1"/>
        <end position="28"/>
    </location>
</feature>
<sequence length="873" mass="88581">MRSAVFRGVTVCAVIPLLVLFGGPAASAQEPEAPVTTLTDRLVEAAEGGASGAEDLADAAALPSEGGGSLRVDDADRVVATVLFAQTPDEPTLSSLAALSIVDEVFTVFPAATIRVDPAALSAVEELPGVLSATPALKPFTGSELRSAELPGASALRAEADSVPTAEAARCSPVPIEADGPLRSAEARERFGADGLGVTVGVISDSFASIDSPTSWADDVASGALPGAANPCGHTAPVEIVSDSVGGSDEGRAMAQLVHGIAPGARILFADAGRNDLEMSMNIAALVEAGADIIVDDITWPQETAYQQGFISGAIEEAKAQGVAYFTSAGNSTGVGSEGESAGRPISSWSTSAYRPTDCPSWLAQGAGDPLEGAIGIDCLDFDPDPTVETPYDTLMLEGEPGDPDTNLRMIGSIAEPFLGITTAYEWRFYRVDPGASDPALIAVVPQLSQYYPGATGAVTAAAGSEIRAVMVRTRHDPAAPEPAVLFSFLRGGDSITSRAHLGDGASDLVGPTTFGHAADGSAVSVASLDWEDPTRVRPYSSLGPATLYFEPVRFTTDGPALPSAPLPSPVVVNTPNLASVDGTQTTFFSGEPGDAEFRFFGTSAAAPNAAAVAALGKSYAPGISGGELTARVLETARGTAEGGPVNPYTAAGIPDTTVFGEGIVDAAGLLEALPVAPATPSGLRATEVTAERIAIEWAPVEGAAAVRAELVPVAAESRIASDASHSLPATATSVVFEGLTADTAYTVRVTAENAVGASRSATLEVRTAAEVPKPEPKPEPKPKPKPELKPELKPEPAPNVAEAPLAHTGGASTMPWLLAGGALLILGAGVVAVVAARSRARARAAESAGADAVGTLDGDEARPSDASRERGE</sequence>
<feature type="transmembrane region" description="Helical" evidence="7">
    <location>
        <begin position="817"/>
        <end position="837"/>
    </location>
</feature>
<evidence type="ECO:0000256" key="4">
    <source>
        <dbReference type="ARBA" id="ARBA00023295"/>
    </source>
</evidence>
<keyword evidence="5" id="KW-0624">Polysaccharide degradation</keyword>
<feature type="region of interest" description="Disordered" evidence="6">
    <location>
        <begin position="766"/>
        <end position="807"/>
    </location>
</feature>
<evidence type="ECO:0000256" key="3">
    <source>
        <dbReference type="ARBA" id="ARBA00022825"/>
    </source>
</evidence>
<keyword evidence="7" id="KW-0812">Transmembrane</keyword>
<evidence type="ECO:0000256" key="8">
    <source>
        <dbReference type="SAM" id="SignalP"/>
    </source>
</evidence>
<name>A0ABS1SLC9_9MICO</name>
<comment type="caution">
    <text evidence="10">The sequence shown here is derived from an EMBL/GenBank/DDBJ whole genome shotgun (WGS) entry which is preliminary data.</text>
</comment>
<feature type="chain" id="PRO_5046777257" description="Fibronectin type-III domain-containing protein" evidence="8">
    <location>
        <begin position="29"/>
        <end position="873"/>
    </location>
</feature>
<dbReference type="EMBL" id="QYAD01000001">
    <property type="protein sequence ID" value="MBL3688735.1"/>
    <property type="molecule type" value="Genomic_DNA"/>
</dbReference>
<keyword evidence="7" id="KW-1133">Transmembrane helix</keyword>
<gene>
    <name evidence="10" type="ORF">D3226_02010</name>
</gene>
<evidence type="ECO:0000313" key="10">
    <source>
        <dbReference type="EMBL" id="MBL3688735.1"/>
    </source>
</evidence>
<keyword evidence="2" id="KW-0378">Hydrolase</keyword>
<evidence type="ECO:0000259" key="9">
    <source>
        <dbReference type="PROSITE" id="PS50853"/>
    </source>
</evidence>
<dbReference type="InterPro" id="IPR013783">
    <property type="entry name" value="Ig-like_fold"/>
</dbReference>
<keyword evidence="4" id="KW-0326">Glycosidase</keyword>
<organism evidence="10 11">
    <name type="scientific">Leucobacter chromiireducens subsp. chromiireducens</name>
    <dbReference type="NCBI Taxonomy" id="660067"/>
    <lineage>
        <taxon>Bacteria</taxon>
        <taxon>Bacillati</taxon>
        <taxon>Actinomycetota</taxon>
        <taxon>Actinomycetes</taxon>
        <taxon>Micrococcales</taxon>
        <taxon>Microbacteriaceae</taxon>
        <taxon>Leucobacter</taxon>
    </lineage>
</organism>
<feature type="compositionally biased region" description="Basic and acidic residues" evidence="6">
    <location>
        <begin position="773"/>
        <end position="795"/>
    </location>
</feature>
<evidence type="ECO:0000256" key="6">
    <source>
        <dbReference type="SAM" id="MobiDB-lite"/>
    </source>
</evidence>
<dbReference type="Proteomes" id="UP001646141">
    <property type="component" value="Unassembled WGS sequence"/>
</dbReference>
<dbReference type="RefSeq" id="WP_343992196.1">
    <property type="nucleotide sequence ID" value="NZ_BAAAMA010000003.1"/>
</dbReference>